<sequence>MTVRGLLKKDLNELHELSLEKVGCGEAAPTSPGKEPYETRIMKCLLHIIVLNSLSSLSNTVAFEDDRRGKTLNGAVMAFRKHSPFVMECLKESYDYTQLRWNGADLLTRIASNFSVNGNLSGRKREIKFQPSFVFFPIGHNNITRYFLAPAMETEKAEQDMLFKTIVKEAVTFHFWNGLTSAMVPEAGSLAHRLINYNCLRCSDTL</sequence>
<feature type="domain" description="Alpha 1,4-glycosyltransferase" evidence="1">
    <location>
        <begin position="78"/>
        <end position="205"/>
    </location>
</feature>
<dbReference type="InterPro" id="IPR044789">
    <property type="entry name" value="Put_A1-4-GlycosylTfrase_plant"/>
</dbReference>
<protein>
    <recommendedName>
        <fullName evidence="1">Alpha 1,4-glycosyltransferase domain-containing protein</fullName>
    </recommendedName>
</protein>
<evidence type="ECO:0000313" key="3">
    <source>
        <dbReference type="Proteomes" id="UP000004994"/>
    </source>
</evidence>
<dbReference type="Proteomes" id="UP000004994">
    <property type="component" value="Chromosome 4"/>
</dbReference>
<evidence type="ECO:0000259" key="1">
    <source>
        <dbReference type="Pfam" id="PF04572"/>
    </source>
</evidence>
<dbReference type="PANTHER" id="PTHR47213">
    <property type="entry name" value="OS07G0567300 PROTEIN"/>
    <property type="match status" value="1"/>
</dbReference>
<dbReference type="PaxDb" id="4081-Solyc02g068790.2.1"/>
<dbReference type="AlphaFoldDB" id="A0A3Q7FXY9"/>
<reference evidence="2" key="1">
    <citation type="journal article" date="2012" name="Nature">
        <title>The tomato genome sequence provides insights into fleshy fruit evolution.</title>
        <authorList>
            <consortium name="Tomato Genome Consortium"/>
        </authorList>
    </citation>
    <scope>NUCLEOTIDE SEQUENCE [LARGE SCALE GENOMIC DNA]</scope>
    <source>
        <strain evidence="2">cv. Heinz 1706</strain>
    </source>
</reference>
<dbReference type="InParanoid" id="A0A3Q7FXY9"/>
<proteinExistence type="predicted"/>
<dbReference type="InterPro" id="IPR007652">
    <property type="entry name" value="A1-4-GlycosylTfrase_dom"/>
</dbReference>
<dbReference type="Gramene" id="Solyc04g014960.3.1">
    <property type="protein sequence ID" value="Solyc04g014960.3.1"/>
    <property type="gene ID" value="Solyc04g014960.3"/>
</dbReference>
<name>A0A3Q7FXY9_SOLLC</name>
<dbReference type="SUPFAM" id="SSF53448">
    <property type="entry name" value="Nucleotide-diphospho-sugar transferases"/>
    <property type="match status" value="1"/>
</dbReference>
<accession>A0A3Q7FXY9</accession>
<organism evidence="2">
    <name type="scientific">Solanum lycopersicum</name>
    <name type="common">Tomato</name>
    <name type="synonym">Lycopersicon esculentum</name>
    <dbReference type="NCBI Taxonomy" id="4081"/>
    <lineage>
        <taxon>Eukaryota</taxon>
        <taxon>Viridiplantae</taxon>
        <taxon>Streptophyta</taxon>
        <taxon>Embryophyta</taxon>
        <taxon>Tracheophyta</taxon>
        <taxon>Spermatophyta</taxon>
        <taxon>Magnoliopsida</taxon>
        <taxon>eudicotyledons</taxon>
        <taxon>Gunneridae</taxon>
        <taxon>Pentapetalae</taxon>
        <taxon>asterids</taxon>
        <taxon>lamiids</taxon>
        <taxon>Solanales</taxon>
        <taxon>Solanaceae</taxon>
        <taxon>Solanoideae</taxon>
        <taxon>Solaneae</taxon>
        <taxon>Solanum</taxon>
        <taxon>Solanum subgen. Lycopersicon</taxon>
    </lineage>
</organism>
<reference evidence="2" key="2">
    <citation type="submission" date="2019-01" db="UniProtKB">
        <authorList>
            <consortium name="EnsemblPlants"/>
        </authorList>
    </citation>
    <scope>IDENTIFICATION</scope>
    <source>
        <strain evidence="2">cv. Heinz 1706</strain>
    </source>
</reference>
<keyword evidence="3" id="KW-1185">Reference proteome</keyword>
<dbReference type="Pfam" id="PF04572">
    <property type="entry name" value="Gb3_synth"/>
    <property type="match status" value="1"/>
</dbReference>
<evidence type="ECO:0000313" key="2">
    <source>
        <dbReference type="EnsemblPlants" id="Solyc04g014960.3.1"/>
    </source>
</evidence>
<dbReference type="STRING" id="4081.A0A3Q7FXY9"/>
<dbReference type="InterPro" id="IPR029044">
    <property type="entry name" value="Nucleotide-diphossugar_trans"/>
</dbReference>
<dbReference type="PANTHER" id="PTHR47213:SF1">
    <property type="entry name" value="OS07G0567300 PROTEIN"/>
    <property type="match status" value="1"/>
</dbReference>
<dbReference type="EnsemblPlants" id="Solyc04g014960.3.1">
    <property type="protein sequence ID" value="Solyc04g014960.3.1"/>
    <property type="gene ID" value="Solyc04g014960.3"/>
</dbReference>